<dbReference type="GO" id="GO:0006886">
    <property type="term" value="P:intracellular protein transport"/>
    <property type="evidence" value="ECO:0007669"/>
    <property type="project" value="InterPro"/>
</dbReference>
<feature type="region of interest" description="Disordered" evidence="4">
    <location>
        <begin position="118"/>
        <end position="141"/>
    </location>
</feature>
<dbReference type="GO" id="GO:0005484">
    <property type="term" value="F:SNAP receptor activity"/>
    <property type="evidence" value="ECO:0007669"/>
    <property type="project" value="InterPro"/>
</dbReference>
<dbReference type="CDD" id="cd15841">
    <property type="entry name" value="SNARE_Qc"/>
    <property type="match status" value="1"/>
</dbReference>
<dbReference type="SUPFAM" id="SSF58038">
    <property type="entry name" value="SNARE fusion complex"/>
    <property type="match status" value="1"/>
</dbReference>
<comment type="similarity">
    <text evidence="1">Belongs to the syntaxin family.</text>
</comment>
<dbReference type="Gene3D" id="1.20.5.110">
    <property type="match status" value="1"/>
</dbReference>
<dbReference type="Pfam" id="PF05739">
    <property type="entry name" value="SNARE"/>
    <property type="match status" value="1"/>
</dbReference>
<protein>
    <recommendedName>
        <fullName evidence="6">t-SNARE coiled-coil homology domain-containing protein</fullName>
    </recommendedName>
</protein>
<keyword evidence="5" id="KW-1133">Transmembrane helix</keyword>
<dbReference type="InterPro" id="IPR006012">
    <property type="entry name" value="Syntaxin/epimorphin_CS"/>
</dbReference>
<evidence type="ECO:0000313" key="8">
    <source>
        <dbReference type="Proteomes" id="UP001489004"/>
    </source>
</evidence>
<proteinExistence type="inferred from homology"/>
<keyword evidence="5" id="KW-0472">Membrane</keyword>
<evidence type="ECO:0000256" key="1">
    <source>
        <dbReference type="ARBA" id="ARBA00009063"/>
    </source>
</evidence>
<keyword evidence="2" id="KW-0813">Transport</keyword>
<evidence type="ECO:0000259" key="6">
    <source>
        <dbReference type="PROSITE" id="PS50192"/>
    </source>
</evidence>
<reference evidence="7 8" key="1">
    <citation type="journal article" date="2024" name="Nat. Commun.">
        <title>Phylogenomics reveals the evolutionary origins of lichenization in chlorophyte algae.</title>
        <authorList>
            <person name="Puginier C."/>
            <person name="Libourel C."/>
            <person name="Otte J."/>
            <person name="Skaloud P."/>
            <person name="Haon M."/>
            <person name="Grisel S."/>
            <person name="Petersen M."/>
            <person name="Berrin J.G."/>
            <person name="Delaux P.M."/>
            <person name="Dal Grande F."/>
            <person name="Keller J."/>
        </authorList>
    </citation>
    <scope>NUCLEOTIDE SEQUENCE [LARGE SCALE GENOMIC DNA]</scope>
    <source>
        <strain evidence="7 8">SAG 2043</strain>
    </source>
</reference>
<feature type="domain" description="T-SNARE coiled-coil homology" evidence="6">
    <location>
        <begin position="177"/>
        <end position="239"/>
    </location>
</feature>
<keyword evidence="3" id="KW-0175">Coiled coil</keyword>
<dbReference type="AlphaFoldDB" id="A0AAW1R5R3"/>
<dbReference type="InterPro" id="IPR000727">
    <property type="entry name" value="T_SNARE_dom"/>
</dbReference>
<keyword evidence="5" id="KW-0812">Transmembrane</keyword>
<feature type="transmembrane region" description="Helical" evidence="5">
    <location>
        <begin position="249"/>
        <end position="267"/>
    </location>
</feature>
<keyword evidence="2" id="KW-0653">Protein transport</keyword>
<evidence type="ECO:0000256" key="5">
    <source>
        <dbReference type="SAM" id="Phobius"/>
    </source>
</evidence>
<evidence type="ECO:0000256" key="4">
    <source>
        <dbReference type="SAM" id="MobiDB-lite"/>
    </source>
</evidence>
<dbReference type="PROSITE" id="PS00914">
    <property type="entry name" value="SYNTAXIN"/>
    <property type="match status" value="1"/>
</dbReference>
<dbReference type="EMBL" id="JALJOR010000001">
    <property type="protein sequence ID" value="KAK9829335.1"/>
    <property type="molecule type" value="Genomic_DNA"/>
</dbReference>
<dbReference type="PROSITE" id="PS50192">
    <property type="entry name" value="T_SNARE"/>
    <property type="match status" value="1"/>
</dbReference>
<evidence type="ECO:0000313" key="7">
    <source>
        <dbReference type="EMBL" id="KAK9829335.1"/>
    </source>
</evidence>
<comment type="caution">
    <text evidence="7">The sequence shown here is derived from an EMBL/GenBank/DDBJ whole genome shotgun (WGS) entry which is preliminary data.</text>
</comment>
<dbReference type="SMART" id="SM00397">
    <property type="entry name" value="t_SNARE"/>
    <property type="match status" value="1"/>
</dbReference>
<name>A0AAW1R5R3_9CHLO</name>
<keyword evidence="8" id="KW-1185">Reference proteome</keyword>
<accession>A0AAW1R5R3</accession>
<sequence>MNVADIVQRSDIVLKKYEKYLVEKDTKKEHKSQDPFLDEYANLLERVNELNLKADEISNEKNRALKATLNAELRRAKGVLLEEVPKLEKLMKKGKHVTAEVMDDRAAKVKQIREAIDGIPDGVHGPRKPIKPGSGLSPTKGKNVVNLAVTNVDSRAFTNENHYKHSAETSAFRQEYELAAKKQDMALDNIEKGLSTLKGIGEAMGETLQTQDVLLDEIDTKMDKVTKELRTNNMKLKGLVTQMRSSRNFCIDLTLICIILGIALYIYNVVQKK</sequence>
<organism evidence="7 8">
    <name type="scientific">[Myrmecia] bisecta</name>
    <dbReference type="NCBI Taxonomy" id="41462"/>
    <lineage>
        <taxon>Eukaryota</taxon>
        <taxon>Viridiplantae</taxon>
        <taxon>Chlorophyta</taxon>
        <taxon>core chlorophytes</taxon>
        <taxon>Trebouxiophyceae</taxon>
        <taxon>Trebouxiales</taxon>
        <taxon>Trebouxiaceae</taxon>
        <taxon>Myrmecia</taxon>
    </lineage>
</organism>
<gene>
    <name evidence="7" type="ORF">WJX72_005237</name>
</gene>
<evidence type="ECO:0000256" key="3">
    <source>
        <dbReference type="SAM" id="Coils"/>
    </source>
</evidence>
<feature type="coiled-coil region" evidence="3">
    <location>
        <begin position="40"/>
        <end position="67"/>
    </location>
</feature>
<dbReference type="Proteomes" id="UP001489004">
    <property type="component" value="Unassembled WGS sequence"/>
</dbReference>
<dbReference type="GO" id="GO:0016020">
    <property type="term" value="C:membrane"/>
    <property type="evidence" value="ECO:0007669"/>
    <property type="project" value="InterPro"/>
</dbReference>
<evidence type="ECO:0000256" key="2">
    <source>
        <dbReference type="ARBA" id="ARBA00022927"/>
    </source>
</evidence>